<keyword evidence="19" id="KW-1185">Reference proteome</keyword>
<keyword evidence="9" id="KW-0999">Mitochondrion inner membrane</keyword>
<dbReference type="PANTHER" id="PTHR13178">
    <property type="entry name" value="NADH-UBIQUINONE OXIDOREDUCTASE SGDH SUBUNIT"/>
    <property type="match status" value="1"/>
</dbReference>
<evidence type="ECO:0000256" key="7">
    <source>
        <dbReference type="ARBA" id="ARBA00022660"/>
    </source>
</evidence>
<dbReference type="PANTHER" id="PTHR13178:SF0">
    <property type="entry name" value="NADH DEHYDROGENASE [UBIQUINONE] 1 BETA SUBCOMPLEX SUBUNIT 5, MITOCHONDRIAL"/>
    <property type="match status" value="1"/>
</dbReference>
<keyword evidence="10" id="KW-0809">Transit peptide</keyword>
<keyword evidence="13" id="KW-0496">Mitochondrion</keyword>
<name>A0A922CM75_MANSE</name>
<comment type="similarity">
    <text evidence="3">Belongs to the complex I NDUFB5 subunit family.</text>
</comment>
<evidence type="ECO:0000256" key="16">
    <source>
        <dbReference type="ARBA" id="ARBA00032550"/>
    </source>
</evidence>
<dbReference type="GO" id="GO:0005743">
    <property type="term" value="C:mitochondrial inner membrane"/>
    <property type="evidence" value="ECO:0007669"/>
    <property type="project" value="UniProtKB-SubCell"/>
</dbReference>
<evidence type="ECO:0000256" key="2">
    <source>
        <dbReference type="ARBA" id="ARBA00004434"/>
    </source>
</evidence>
<evidence type="ECO:0000256" key="11">
    <source>
        <dbReference type="ARBA" id="ARBA00022982"/>
    </source>
</evidence>
<proteinExistence type="inferred from homology"/>
<keyword evidence="11" id="KW-0249">Electron transport</keyword>
<dbReference type="AlphaFoldDB" id="A0A922CM75"/>
<dbReference type="Pfam" id="PF09781">
    <property type="entry name" value="NDUF_B5"/>
    <property type="match status" value="1"/>
</dbReference>
<comment type="caution">
    <text evidence="18">The sequence shown here is derived from an EMBL/GenBank/DDBJ whole genome shotgun (WGS) entry which is preliminary data.</text>
</comment>
<reference evidence="18" key="2">
    <citation type="submission" date="2020-12" db="EMBL/GenBank/DDBJ databases">
        <authorList>
            <person name="Kanost M."/>
        </authorList>
    </citation>
    <scope>NUCLEOTIDE SEQUENCE</scope>
</reference>
<evidence type="ECO:0000256" key="9">
    <source>
        <dbReference type="ARBA" id="ARBA00022792"/>
    </source>
</evidence>
<dbReference type="EMBL" id="JH668406">
    <property type="protein sequence ID" value="KAG6451417.1"/>
    <property type="molecule type" value="Genomic_DNA"/>
</dbReference>
<evidence type="ECO:0000256" key="6">
    <source>
        <dbReference type="ARBA" id="ARBA00022448"/>
    </source>
</evidence>
<comment type="function">
    <text evidence="1">Accessory subunit of the mitochondrial membrane respiratory chain NADH dehydrogenase (Complex I), that is believed not to be involved in catalysis. Complex I functions in the transfer of electrons from NADH to the respiratory chain. The immediate electron acceptor for the enzyme is believed to be ubiquinone.</text>
</comment>
<keyword evidence="12 17" id="KW-1133">Transmembrane helix</keyword>
<evidence type="ECO:0000256" key="1">
    <source>
        <dbReference type="ARBA" id="ARBA00003195"/>
    </source>
</evidence>
<reference evidence="18" key="1">
    <citation type="journal article" date="2016" name="Insect Biochem. Mol. Biol.">
        <title>Multifaceted biological insights from a draft genome sequence of the tobacco hornworm moth, Manduca sexta.</title>
        <authorList>
            <person name="Kanost M.R."/>
            <person name="Arrese E.L."/>
            <person name="Cao X."/>
            <person name="Chen Y.R."/>
            <person name="Chellapilla S."/>
            <person name="Goldsmith M.R."/>
            <person name="Grosse-Wilde E."/>
            <person name="Heckel D.G."/>
            <person name="Herndon N."/>
            <person name="Jiang H."/>
            <person name="Papanicolaou A."/>
            <person name="Qu J."/>
            <person name="Soulages J.L."/>
            <person name="Vogel H."/>
            <person name="Walters J."/>
            <person name="Waterhouse R.M."/>
            <person name="Ahn S.J."/>
            <person name="Almeida F.C."/>
            <person name="An C."/>
            <person name="Aqrawi P."/>
            <person name="Bretschneider A."/>
            <person name="Bryant W.B."/>
            <person name="Bucks S."/>
            <person name="Chao H."/>
            <person name="Chevignon G."/>
            <person name="Christen J.M."/>
            <person name="Clarke D.F."/>
            <person name="Dittmer N.T."/>
            <person name="Ferguson L.C.F."/>
            <person name="Garavelou S."/>
            <person name="Gordon K.H.J."/>
            <person name="Gunaratna R.T."/>
            <person name="Han Y."/>
            <person name="Hauser F."/>
            <person name="He Y."/>
            <person name="Heidel-Fischer H."/>
            <person name="Hirsh A."/>
            <person name="Hu Y."/>
            <person name="Jiang H."/>
            <person name="Kalra D."/>
            <person name="Klinner C."/>
            <person name="Konig C."/>
            <person name="Kovar C."/>
            <person name="Kroll A.R."/>
            <person name="Kuwar S.S."/>
            <person name="Lee S.L."/>
            <person name="Lehman R."/>
            <person name="Li K."/>
            <person name="Li Z."/>
            <person name="Liang H."/>
            <person name="Lovelace S."/>
            <person name="Lu Z."/>
            <person name="Mansfield J.H."/>
            <person name="McCulloch K.J."/>
            <person name="Mathew T."/>
            <person name="Morton B."/>
            <person name="Muzny D.M."/>
            <person name="Neunemann D."/>
            <person name="Ongeri F."/>
            <person name="Pauchet Y."/>
            <person name="Pu L.L."/>
            <person name="Pyrousis I."/>
            <person name="Rao X.J."/>
            <person name="Redding A."/>
            <person name="Roesel C."/>
            <person name="Sanchez-Gracia A."/>
            <person name="Schaack S."/>
            <person name="Shukla A."/>
            <person name="Tetreau G."/>
            <person name="Wang Y."/>
            <person name="Xiong G.H."/>
            <person name="Traut W."/>
            <person name="Walsh T.K."/>
            <person name="Worley K.C."/>
            <person name="Wu D."/>
            <person name="Wu W."/>
            <person name="Wu Y.Q."/>
            <person name="Zhang X."/>
            <person name="Zou Z."/>
            <person name="Zucker H."/>
            <person name="Briscoe A.D."/>
            <person name="Burmester T."/>
            <person name="Clem R.J."/>
            <person name="Feyereisen R."/>
            <person name="Grimmelikhuijzen C.J.P."/>
            <person name="Hamodrakas S.J."/>
            <person name="Hansson B.S."/>
            <person name="Huguet E."/>
            <person name="Jermiin L.S."/>
            <person name="Lan Q."/>
            <person name="Lehman H.K."/>
            <person name="Lorenzen M."/>
            <person name="Merzendorfer H."/>
            <person name="Michalopoulos I."/>
            <person name="Morton D.B."/>
            <person name="Muthukrishnan S."/>
            <person name="Oakeshott J.G."/>
            <person name="Palmer W."/>
            <person name="Park Y."/>
            <person name="Passarelli A.L."/>
            <person name="Rozas J."/>
            <person name="Schwartz L.M."/>
            <person name="Smith W."/>
            <person name="Southgate A."/>
            <person name="Vilcinskas A."/>
            <person name="Vogt R."/>
            <person name="Wang P."/>
            <person name="Werren J."/>
            <person name="Yu X.Q."/>
            <person name="Zhou J.J."/>
            <person name="Brown S.J."/>
            <person name="Scherer S.E."/>
            <person name="Richards S."/>
            <person name="Blissard G.W."/>
        </authorList>
    </citation>
    <scope>NUCLEOTIDE SEQUENCE</scope>
</reference>
<accession>A0A922CM75</accession>
<evidence type="ECO:0000256" key="17">
    <source>
        <dbReference type="SAM" id="Phobius"/>
    </source>
</evidence>
<keyword evidence="8 17" id="KW-0812">Transmembrane</keyword>
<organism evidence="18 19">
    <name type="scientific">Manduca sexta</name>
    <name type="common">Tobacco hawkmoth</name>
    <name type="synonym">Tobacco hornworm</name>
    <dbReference type="NCBI Taxonomy" id="7130"/>
    <lineage>
        <taxon>Eukaryota</taxon>
        <taxon>Metazoa</taxon>
        <taxon>Ecdysozoa</taxon>
        <taxon>Arthropoda</taxon>
        <taxon>Hexapoda</taxon>
        <taxon>Insecta</taxon>
        <taxon>Pterygota</taxon>
        <taxon>Neoptera</taxon>
        <taxon>Endopterygota</taxon>
        <taxon>Lepidoptera</taxon>
        <taxon>Glossata</taxon>
        <taxon>Ditrysia</taxon>
        <taxon>Bombycoidea</taxon>
        <taxon>Sphingidae</taxon>
        <taxon>Sphinginae</taxon>
        <taxon>Sphingini</taxon>
        <taxon>Manduca</taxon>
    </lineage>
</organism>
<gene>
    <name evidence="18" type="ORF">O3G_MSEX007133</name>
</gene>
<comment type="subcellular location">
    <subcellularLocation>
        <location evidence="2">Mitochondrion inner membrane</location>
        <topology evidence="2">Single-pass membrane protein</topology>
    </subcellularLocation>
</comment>
<keyword evidence="6" id="KW-0813">Transport</keyword>
<evidence type="ECO:0000256" key="12">
    <source>
        <dbReference type="ARBA" id="ARBA00022989"/>
    </source>
</evidence>
<evidence type="ECO:0000256" key="14">
    <source>
        <dbReference type="ARBA" id="ARBA00023136"/>
    </source>
</evidence>
<evidence type="ECO:0000256" key="10">
    <source>
        <dbReference type="ARBA" id="ARBA00022946"/>
    </source>
</evidence>
<comment type="subunit">
    <text evidence="4">Complex I is composed of 45 different subunits.</text>
</comment>
<feature type="transmembrane region" description="Helical" evidence="17">
    <location>
        <begin position="88"/>
        <end position="110"/>
    </location>
</feature>
<keyword evidence="7" id="KW-0679">Respiratory chain</keyword>
<evidence type="ECO:0000256" key="8">
    <source>
        <dbReference type="ARBA" id="ARBA00022692"/>
    </source>
</evidence>
<keyword evidence="14 17" id="KW-0472">Membrane</keyword>
<evidence type="ECO:0000256" key="3">
    <source>
        <dbReference type="ARBA" id="ARBA00007152"/>
    </source>
</evidence>
<evidence type="ECO:0000256" key="15">
    <source>
        <dbReference type="ARBA" id="ARBA00032395"/>
    </source>
</evidence>
<dbReference type="InterPro" id="IPR019173">
    <property type="entry name" value="NADH_UbQ_OxRdtase_B5_su"/>
</dbReference>
<dbReference type="Proteomes" id="UP000791440">
    <property type="component" value="Unassembled WGS sequence"/>
</dbReference>
<evidence type="ECO:0000313" key="18">
    <source>
        <dbReference type="EMBL" id="KAG6451417.1"/>
    </source>
</evidence>
<evidence type="ECO:0000256" key="13">
    <source>
        <dbReference type="ARBA" id="ARBA00023128"/>
    </source>
</evidence>
<evidence type="ECO:0000313" key="19">
    <source>
        <dbReference type="Proteomes" id="UP000791440"/>
    </source>
</evidence>
<evidence type="ECO:0000256" key="4">
    <source>
        <dbReference type="ARBA" id="ARBA00011533"/>
    </source>
</evidence>
<sequence length="216" mass="25341">MLGTLTKQLLSLSAYCQLVVRKGQNKMVSWSGLGRSFGINLLRNLKNSPTLAQNVTFSTSTALKAGHGHNVMAIQPSRWQWHKFKDMLHYYVMVGLIPVGAVVFYTNVFIGPAQLTPIPEGYTPKHWEYHRHPITRFIARYVHNNPQQEYEKFLHFIDEEKQRIKLRALEKEVTKKMSERNDYQAYYYKPMVNKYLRANKKTGDELWDRLGDNYKE</sequence>
<protein>
    <recommendedName>
        <fullName evidence="5">NADH dehydrogenase [ubiquinone] 1 beta subcomplex subunit 5, mitochondrial</fullName>
    </recommendedName>
    <alternativeName>
        <fullName evidence="16">Complex I-SGDH</fullName>
    </alternativeName>
    <alternativeName>
        <fullName evidence="15">NADH-ubiquinone oxidoreductase SGDH subunit</fullName>
    </alternativeName>
</protein>
<evidence type="ECO:0000256" key="5">
    <source>
        <dbReference type="ARBA" id="ARBA00015175"/>
    </source>
</evidence>